<organism evidence="2 3">
    <name type="scientific">Aureispira anguillae</name>
    <dbReference type="NCBI Taxonomy" id="2864201"/>
    <lineage>
        <taxon>Bacteria</taxon>
        <taxon>Pseudomonadati</taxon>
        <taxon>Bacteroidota</taxon>
        <taxon>Saprospiria</taxon>
        <taxon>Saprospirales</taxon>
        <taxon>Saprospiraceae</taxon>
        <taxon>Aureispira</taxon>
    </lineage>
</organism>
<keyword evidence="1" id="KW-0812">Transmembrane</keyword>
<keyword evidence="3" id="KW-1185">Reference proteome</keyword>
<reference evidence="2" key="1">
    <citation type="submission" date="2022-09" db="EMBL/GenBank/DDBJ databases">
        <title>Aureispira anguillicida sp. nov., isolated from Leptocephalus of Japanese eel Anguilla japonica.</title>
        <authorList>
            <person name="Yuasa K."/>
            <person name="Mekata T."/>
            <person name="Ikunari K."/>
        </authorList>
    </citation>
    <scope>NUCLEOTIDE SEQUENCE</scope>
    <source>
        <strain evidence="2">EL160426</strain>
    </source>
</reference>
<protein>
    <submittedName>
        <fullName evidence="2">Uncharacterized protein</fullName>
    </submittedName>
</protein>
<keyword evidence="1" id="KW-1133">Transmembrane helix</keyword>
<evidence type="ECO:0000313" key="3">
    <source>
        <dbReference type="Proteomes" id="UP001060919"/>
    </source>
</evidence>
<evidence type="ECO:0000256" key="1">
    <source>
        <dbReference type="SAM" id="Phobius"/>
    </source>
</evidence>
<gene>
    <name evidence="2" type="ORF">AsAng_0022730</name>
</gene>
<accession>A0A916DR30</accession>
<sequence length="197" mass="22663">MNNQASKKLKRTLKVVGFLLVLTLIFRGWIFRQSISYTPIGTRNHIKLTDKKLIATLKLEQEKQTNTSLDEIIKIARNKTNENLSFTTEKSSRNPNQALKVGKANCIAYSALFNSIANYLINAQNLETKYKAIHWIGKIDFMGIDLHQFFESTFFKQHDYNEILNLETGEKIHIDPTISDYLKIHSVSSKINSVENK</sequence>
<keyword evidence="1" id="KW-0472">Membrane</keyword>
<dbReference type="Proteomes" id="UP001060919">
    <property type="component" value="Chromosome"/>
</dbReference>
<evidence type="ECO:0000313" key="2">
    <source>
        <dbReference type="EMBL" id="BDS11559.1"/>
    </source>
</evidence>
<dbReference type="AlphaFoldDB" id="A0A916DR30"/>
<dbReference type="KEGG" id="aup:AsAng_0022730"/>
<dbReference type="EMBL" id="AP026867">
    <property type="protein sequence ID" value="BDS11559.1"/>
    <property type="molecule type" value="Genomic_DNA"/>
</dbReference>
<proteinExistence type="predicted"/>
<name>A0A916DR30_9BACT</name>
<dbReference type="RefSeq" id="WP_264792720.1">
    <property type="nucleotide sequence ID" value="NZ_AP026867.1"/>
</dbReference>
<feature type="transmembrane region" description="Helical" evidence="1">
    <location>
        <begin position="12"/>
        <end position="30"/>
    </location>
</feature>